<evidence type="ECO:0000313" key="2">
    <source>
        <dbReference type="Proteomes" id="UP000772434"/>
    </source>
</evidence>
<evidence type="ECO:0000313" key="1">
    <source>
        <dbReference type="EMBL" id="KAF9075571.1"/>
    </source>
</evidence>
<protein>
    <recommendedName>
        <fullName evidence="3">F-box domain-containing protein</fullName>
    </recommendedName>
</protein>
<comment type="caution">
    <text evidence="1">The sequence shown here is derived from an EMBL/GenBank/DDBJ whole genome shotgun (WGS) entry which is preliminary data.</text>
</comment>
<name>A0A9P5UDV5_9AGAR</name>
<organism evidence="1 2">
    <name type="scientific">Rhodocollybia butyracea</name>
    <dbReference type="NCBI Taxonomy" id="206335"/>
    <lineage>
        <taxon>Eukaryota</taxon>
        <taxon>Fungi</taxon>
        <taxon>Dikarya</taxon>
        <taxon>Basidiomycota</taxon>
        <taxon>Agaricomycotina</taxon>
        <taxon>Agaricomycetes</taxon>
        <taxon>Agaricomycetidae</taxon>
        <taxon>Agaricales</taxon>
        <taxon>Marasmiineae</taxon>
        <taxon>Omphalotaceae</taxon>
        <taxon>Rhodocollybia</taxon>
    </lineage>
</organism>
<gene>
    <name evidence="1" type="ORF">BDP27DRAFT_1415349</name>
</gene>
<evidence type="ECO:0008006" key="3">
    <source>
        <dbReference type="Google" id="ProtNLM"/>
    </source>
</evidence>
<sequence length="332" mass="38166">MNDRKNGGSSVPSSSWWCLLIDRLPNELLWKILLFYSYTTTVAGFKKYYGRSRINTNYIARVNKLWRAIALAIPSLWSKIYVRVASFSDGPSLEALLDRRIELAKDALLDICVLFSEQTVSWAEDGYEEYNKDSDEDSYEDLFKPHSALPVLTKLSQHAPRWKSAVLQLPGSRELDHTMFPSSFPLLQELEMRYLPRNDKRADPQCPRFYAPLLRKVGMERFSYSGHFGSSEFDEITLTWVFPDTVANYLENASSDCNAQVFTMYTPYINYGPTTVTSYLKALSVTQIDDASECYDAHGELFAYLTLPNVEKLVFIDQRTGRADYLKPHQNK</sequence>
<reference evidence="1" key="1">
    <citation type="submission" date="2020-11" db="EMBL/GenBank/DDBJ databases">
        <authorList>
            <consortium name="DOE Joint Genome Institute"/>
            <person name="Ahrendt S."/>
            <person name="Riley R."/>
            <person name="Andreopoulos W."/>
            <person name="Labutti K."/>
            <person name="Pangilinan J."/>
            <person name="Ruiz-Duenas F.J."/>
            <person name="Barrasa J.M."/>
            <person name="Sanchez-Garcia M."/>
            <person name="Camarero S."/>
            <person name="Miyauchi S."/>
            <person name="Serrano A."/>
            <person name="Linde D."/>
            <person name="Babiker R."/>
            <person name="Drula E."/>
            <person name="Ayuso-Fernandez I."/>
            <person name="Pacheco R."/>
            <person name="Padilla G."/>
            <person name="Ferreira P."/>
            <person name="Barriuso J."/>
            <person name="Kellner H."/>
            <person name="Castanera R."/>
            <person name="Alfaro M."/>
            <person name="Ramirez L."/>
            <person name="Pisabarro A.G."/>
            <person name="Kuo A."/>
            <person name="Tritt A."/>
            <person name="Lipzen A."/>
            <person name="He G."/>
            <person name="Yan M."/>
            <person name="Ng V."/>
            <person name="Cullen D."/>
            <person name="Martin F."/>
            <person name="Rosso M.-N."/>
            <person name="Henrissat B."/>
            <person name="Hibbett D."/>
            <person name="Martinez A.T."/>
            <person name="Grigoriev I.V."/>
        </authorList>
    </citation>
    <scope>NUCLEOTIDE SEQUENCE</scope>
    <source>
        <strain evidence="1">AH 40177</strain>
    </source>
</reference>
<dbReference type="OrthoDB" id="3060319at2759"/>
<proteinExistence type="predicted"/>
<accession>A0A9P5UDV5</accession>
<dbReference type="Proteomes" id="UP000772434">
    <property type="component" value="Unassembled WGS sequence"/>
</dbReference>
<dbReference type="AlphaFoldDB" id="A0A9P5UDV5"/>
<keyword evidence="2" id="KW-1185">Reference proteome</keyword>
<dbReference type="EMBL" id="JADNRY010000009">
    <property type="protein sequence ID" value="KAF9075571.1"/>
    <property type="molecule type" value="Genomic_DNA"/>
</dbReference>